<proteinExistence type="predicted"/>
<comment type="caution">
    <text evidence="1">The sequence shown here is derived from an EMBL/GenBank/DDBJ whole genome shotgun (WGS) entry which is preliminary data.</text>
</comment>
<keyword evidence="2" id="KW-1185">Reference proteome</keyword>
<organism evidence="1 2">
    <name type="scientific">Forsythia ovata</name>
    <dbReference type="NCBI Taxonomy" id="205694"/>
    <lineage>
        <taxon>Eukaryota</taxon>
        <taxon>Viridiplantae</taxon>
        <taxon>Streptophyta</taxon>
        <taxon>Embryophyta</taxon>
        <taxon>Tracheophyta</taxon>
        <taxon>Spermatophyta</taxon>
        <taxon>Magnoliopsida</taxon>
        <taxon>eudicotyledons</taxon>
        <taxon>Gunneridae</taxon>
        <taxon>Pentapetalae</taxon>
        <taxon>asterids</taxon>
        <taxon>lamiids</taxon>
        <taxon>Lamiales</taxon>
        <taxon>Oleaceae</taxon>
        <taxon>Forsythieae</taxon>
        <taxon>Forsythia</taxon>
    </lineage>
</organism>
<accession>A0ABD1T831</accession>
<evidence type="ECO:0000313" key="1">
    <source>
        <dbReference type="EMBL" id="KAL2508854.1"/>
    </source>
</evidence>
<reference evidence="2" key="1">
    <citation type="submission" date="2024-07" db="EMBL/GenBank/DDBJ databases">
        <title>Two chromosome-level genome assemblies of Korean endemic species Abeliophyllum distichum and Forsythia ovata (Oleaceae).</title>
        <authorList>
            <person name="Jang H."/>
        </authorList>
    </citation>
    <scope>NUCLEOTIDE SEQUENCE [LARGE SCALE GENOMIC DNA]</scope>
</reference>
<dbReference type="Proteomes" id="UP001604277">
    <property type="component" value="Unassembled WGS sequence"/>
</dbReference>
<gene>
    <name evidence="1" type="ORF">Fot_32501</name>
</gene>
<dbReference type="AlphaFoldDB" id="A0ABD1T831"/>
<protein>
    <submittedName>
        <fullName evidence="1">Uncharacterized protein</fullName>
    </submittedName>
</protein>
<evidence type="ECO:0000313" key="2">
    <source>
        <dbReference type="Proteomes" id="UP001604277"/>
    </source>
</evidence>
<sequence>MELDSTSSFSKLNDWRFFPATPDAAARADYDWAKIIGVTLSPEIERSPKNYSAAGWVVGRKTAAIAPPAAAEAKMETLTEEQPYIPSPPPLPLQAPLQIPMATVCLTLAMAAHHRILPP</sequence>
<dbReference type="EMBL" id="JBFOLJ010000009">
    <property type="protein sequence ID" value="KAL2508854.1"/>
    <property type="molecule type" value="Genomic_DNA"/>
</dbReference>
<name>A0ABD1T831_9LAMI</name>